<feature type="compositionally biased region" description="Acidic residues" evidence="1">
    <location>
        <begin position="328"/>
        <end position="343"/>
    </location>
</feature>
<feature type="region of interest" description="Disordered" evidence="1">
    <location>
        <begin position="231"/>
        <end position="268"/>
    </location>
</feature>
<accession>A0A5J6VLA8</accession>
<dbReference type="InterPro" id="IPR002110">
    <property type="entry name" value="Ankyrin_rpt"/>
</dbReference>
<evidence type="ECO:0000313" key="2">
    <source>
        <dbReference type="EMBL" id="QFG74922.1"/>
    </source>
</evidence>
<evidence type="ECO:0000256" key="1">
    <source>
        <dbReference type="SAM" id="MobiDB-lite"/>
    </source>
</evidence>
<dbReference type="PROSITE" id="PS50088">
    <property type="entry name" value="ANK_REPEAT"/>
    <property type="match status" value="1"/>
</dbReference>
<feature type="region of interest" description="Disordered" evidence="1">
    <location>
        <begin position="316"/>
        <end position="343"/>
    </location>
</feature>
<dbReference type="SUPFAM" id="SSF48403">
    <property type="entry name" value="Ankyrin repeat"/>
    <property type="match status" value="1"/>
</dbReference>
<protein>
    <submittedName>
        <fullName evidence="2">Uncharacterized protein</fullName>
    </submittedName>
</protein>
<sequence length="343" mass="39895">MCDNSRLKETRNIRLSQNTVPNYIELDLVKSLFRHSFNFKQKQIFTPKFIQAKCTHGTRNMQYKVSDIVISVIALHFNIIFNDEECVENYLKTFRRLHGLMATKLLVNYQFMENIINPCCGNGFNALMTACLWTNNKNMVDVLYNYGADISSINSSGLYCEELHSNIPYYNPFSNYLKYHHSCQYNNNHVWGYRIGNNFLDIIHHVRLICGESVQLGFKFPTRITISDIFQPDNVPTNQPPQDTGRVRERDNEPVVDNETGVETQSNNPTFDIYYNYELIMNSGDEQHGEEDDNVRDVDDVVSDVDDMHLDNISVDNDNIFHSPESFNIEEDEDDDEDDVYNV</sequence>
<reference evidence="2" key="1">
    <citation type="journal article" date="2019" name="Philos. Trans. R. Soc. Lond., B, Biol. Sci.">
        <title>Targeted metagenomic recovery of four divergent viruses reveals shared and distinctive characteristics of giant viruses of marine eukaryotes.</title>
        <authorList>
            <person name="Needham D.M."/>
            <person name="Poirier C."/>
            <person name="Hehenberger E."/>
            <person name="Jimenez V."/>
            <person name="Swalwell J.E."/>
            <person name="Santoro A.E."/>
            <person name="Worden A.Z."/>
        </authorList>
    </citation>
    <scope>NUCLEOTIDE SEQUENCE</scope>
    <source>
        <strain evidence="2">OPacV-421</strain>
    </source>
</reference>
<dbReference type="EMBL" id="MN448295">
    <property type="protein sequence ID" value="QFG74922.1"/>
    <property type="molecule type" value="Genomic_DNA"/>
</dbReference>
<organism evidence="2">
    <name type="scientific">Megaviridae environmental sample</name>
    <dbReference type="NCBI Taxonomy" id="1737588"/>
    <lineage>
        <taxon>Viruses</taxon>
        <taxon>Varidnaviria</taxon>
        <taxon>Bamfordvirae</taxon>
        <taxon>Nucleocytoviricota</taxon>
        <taxon>Megaviricetes</taxon>
        <taxon>Imitervirales</taxon>
        <taxon>Mimiviridae</taxon>
        <taxon>environmental samples</taxon>
    </lineage>
</organism>
<proteinExistence type="predicted"/>
<name>A0A5J6VLA8_9VIRU</name>
<dbReference type="InterPro" id="IPR036770">
    <property type="entry name" value="Ankyrin_rpt-contain_sf"/>
</dbReference>